<protein>
    <submittedName>
        <fullName evidence="2">Uncharacterized protein</fullName>
    </submittedName>
</protein>
<proteinExistence type="predicted"/>
<feature type="region of interest" description="Disordered" evidence="1">
    <location>
        <begin position="741"/>
        <end position="790"/>
    </location>
</feature>
<feature type="region of interest" description="Disordered" evidence="1">
    <location>
        <begin position="65"/>
        <end position="113"/>
    </location>
</feature>
<evidence type="ECO:0000313" key="2">
    <source>
        <dbReference type="EMBL" id="KAA0177093.1"/>
    </source>
</evidence>
<name>A0A5A8EGQ9_CAFRO</name>
<organism evidence="2 3">
    <name type="scientific">Cafeteria roenbergensis</name>
    <name type="common">Marine flagellate</name>
    <dbReference type="NCBI Taxonomy" id="33653"/>
    <lineage>
        <taxon>Eukaryota</taxon>
        <taxon>Sar</taxon>
        <taxon>Stramenopiles</taxon>
        <taxon>Bigyra</taxon>
        <taxon>Opalozoa</taxon>
        <taxon>Bicosoecida</taxon>
        <taxon>Cafeteriaceae</taxon>
        <taxon>Cafeteria</taxon>
    </lineage>
</organism>
<feature type="region of interest" description="Disordered" evidence="1">
    <location>
        <begin position="458"/>
        <end position="483"/>
    </location>
</feature>
<feature type="compositionally biased region" description="Low complexity" evidence="1">
    <location>
        <begin position="85"/>
        <end position="105"/>
    </location>
</feature>
<sequence>MSTPMRESSVILTPFPPTLYNSRRDDRGRLDSRTRFVFHIALGSRVAPYFCGSKLPRMAEGKAVPATAVARPGSAAERTGSSGQGATRAPSRASRSAAAASAGPASGPPDGGIAYCSSEGVGMAGQFPVDDEALSHASSGLSLSSLVDVDVLYFDGTIPTVFLTDSEDDRSRGSLHPVPLPSADLTLQTSPVPVLQVSLLPKSLPISTVHANRPFILSIVLAGTEVVTTRQFCVSAKEPKDPPRRIVPPIQRAEKAAKTVRRSGGDSSERATTLVAMSDAAVAASLGRRPDAFALEAWRCRLQGGARALDTIAPGAVGRDQPVSAESISVFADDIQAVMPQWADPDAATGTGRRADIAQSSPAPSPHAMHHQMSSRLQRGAAHFRSTPSPSPPMQPPSQGPAGHGGFTRGSSGGGGAGAAGSSGYHSHGPPHRAPTSSAAAMGPGPAVLAAHAGAFAGGASQHASQRTPGRADLGQGPRADSRQSTMLYGAGAQAYQGGGPTAGHAFSYSGFPMAAGSFARDVGAPAPASPPQLTGGWAVPGSMHSSQLYGGRSASATLAMEAAGSPFSDASAPRDQGARQPPSTGFSGRQGGPLHPQHQYHSLPPSSSGMGYRYPMQSSMARSSLLDRDASASPDSMIGGFAQRSSVDPGPFTHGAHPAGGMGRMGFADNLSGRAPAPASPPALSSQAVPANGSSPAPHALRGRTSTQSHAIGLSSPVPGRIAEGELHAHGRMPAPYSFAEAQMARPAGEAASRASRADRRLLPRPGTPLPSQATSPRATSGPAAWMSP</sequence>
<feature type="compositionally biased region" description="Pro residues" evidence="1">
    <location>
        <begin position="389"/>
        <end position="399"/>
    </location>
</feature>
<gene>
    <name evidence="2" type="ORF">FNF27_01423</name>
</gene>
<dbReference type="EMBL" id="VLTO01000005">
    <property type="protein sequence ID" value="KAA0177093.1"/>
    <property type="molecule type" value="Genomic_DNA"/>
</dbReference>
<dbReference type="AlphaFoldDB" id="A0A5A8EGQ9"/>
<accession>A0A5A8EGQ9</accession>
<feature type="compositionally biased region" description="Low complexity" evidence="1">
    <location>
        <begin position="746"/>
        <end position="756"/>
    </location>
</feature>
<evidence type="ECO:0000256" key="1">
    <source>
        <dbReference type="SAM" id="MobiDB-lite"/>
    </source>
</evidence>
<feature type="compositionally biased region" description="Low complexity" evidence="1">
    <location>
        <begin position="683"/>
        <end position="692"/>
    </location>
</feature>
<feature type="region of interest" description="Disordered" evidence="1">
    <location>
        <begin position="565"/>
        <end position="616"/>
    </location>
</feature>
<feature type="compositionally biased region" description="Gly residues" evidence="1">
    <location>
        <begin position="402"/>
        <end position="421"/>
    </location>
</feature>
<dbReference type="Proteomes" id="UP000322899">
    <property type="component" value="Unassembled WGS sequence"/>
</dbReference>
<feature type="region of interest" description="Disordered" evidence="1">
    <location>
        <begin position="344"/>
        <end position="443"/>
    </location>
</feature>
<reference evidence="2 3" key="1">
    <citation type="submission" date="2019-07" db="EMBL/GenBank/DDBJ databases">
        <title>Genomes of Cafeteria roenbergensis.</title>
        <authorList>
            <person name="Fischer M.G."/>
            <person name="Hackl T."/>
            <person name="Roman M."/>
        </authorList>
    </citation>
    <scope>NUCLEOTIDE SEQUENCE [LARGE SCALE GENOMIC DNA]</scope>
    <source>
        <strain evidence="2 3">E4-10P</strain>
    </source>
</reference>
<comment type="caution">
    <text evidence="2">The sequence shown here is derived from an EMBL/GenBank/DDBJ whole genome shotgun (WGS) entry which is preliminary data.</text>
</comment>
<evidence type="ECO:0000313" key="3">
    <source>
        <dbReference type="Proteomes" id="UP000322899"/>
    </source>
</evidence>
<feature type="region of interest" description="Disordered" evidence="1">
    <location>
        <begin position="667"/>
        <end position="722"/>
    </location>
</feature>